<dbReference type="InterPro" id="IPR050111">
    <property type="entry name" value="C-type_lectin/snaclec_domain"/>
</dbReference>
<dbReference type="CDD" id="cd00037">
    <property type="entry name" value="CLECT"/>
    <property type="match status" value="1"/>
</dbReference>
<dbReference type="PROSITE" id="PS50041">
    <property type="entry name" value="C_TYPE_LECTIN_2"/>
    <property type="match status" value="1"/>
</dbReference>
<dbReference type="WBParaSite" id="ACRNAN_scaffold12882.g10847.t1">
    <property type="protein sequence ID" value="ACRNAN_scaffold12882.g10847.t1"/>
    <property type="gene ID" value="ACRNAN_scaffold12882.g10847"/>
</dbReference>
<organism evidence="2 3">
    <name type="scientific">Acrobeloides nanus</name>
    <dbReference type="NCBI Taxonomy" id="290746"/>
    <lineage>
        <taxon>Eukaryota</taxon>
        <taxon>Metazoa</taxon>
        <taxon>Ecdysozoa</taxon>
        <taxon>Nematoda</taxon>
        <taxon>Chromadorea</taxon>
        <taxon>Rhabditida</taxon>
        <taxon>Tylenchina</taxon>
        <taxon>Cephalobomorpha</taxon>
        <taxon>Cephaloboidea</taxon>
        <taxon>Cephalobidae</taxon>
        <taxon>Acrobeloides</taxon>
    </lineage>
</organism>
<name>A0A914CNZ2_9BILA</name>
<sequence length="129" mass="14850">MGGHLATIDNTFENAFIANNAKNSSVWIGGISVYNGTNNLWKWSDGETINFQNWAKGEPYFQPSCTYTVNGLWYTSGFHCDKTYANGYVCEFPDLGFYCPYPSIGFQNKLYYWSFFDDINTCYQVIKRD</sequence>
<protein>
    <submittedName>
        <fullName evidence="3">C-type lectin domain-containing protein</fullName>
    </submittedName>
</protein>
<dbReference type="InterPro" id="IPR001304">
    <property type="entry name" value="C-type_lectin-like"/>
</dbReference>
<dbReference type="InterPro" id="IPR016186">
    <property type="entry name" value="C-type_lectin-like/link_sf"/>
</dbReference>
<evidence type="ECO:0000313" key="2">
    <source>
        <dbReference type="Proteomes" id="UP000887540"/>
    </source>
</evidence>
<dbReference type="SUPFAM" id="SSF56436">
    <property type="entry name" value="C-type lectin-like"/>
    <property type="match status" value="1"/>
</dbReference>
<dbReference type="Pfam" id="PF00059">
    <property type="entry name" value="Lectin_C"/>
    <property type="match status" value="1"/>
</dbReference>
<proteinExistence type="predicted"/>
<reference evidence="3" key="1">
    <citation type="submission" date="2022-11" db="UniProtKB">
        <authorList>
            <consortium name="WormBaseParasite"/>
        </authorList>
    </citation>
    <scope>IDENTIFICATION</scope>
</reference>
<evidence type="ECO:0000259" key="1">
    <source>
        <dbReference type="PROSITE" id="PS50041"/>
    </source>
</evidence>
<keyword evidence="2" id="KW-1185">Reference proteome</keyword>
<evidence type="ECO:0000313" key="3">
    <source>
        <dbReference type="WBParaSite" id="ACRNAN_scaffold12882.g10847.t1"/>
    </source>
</evidence>
<accession>A0A914CNZ2</accession>
<dbReference type="PANTHER" id="PTHR22803">
    <property type="entry name" value="MANNOSE, PHOSPHOLIPASE, LECTIN RECEPTOR RELATED"/>
    <property type="match status" value="1"/>
</dbReference>
<dbReference type="Gene3D" id="3.10.100.10">
    <property type="entry name" value="Mannose-Binding Protein A, subunit A"/>
    <property type="match status" value="1"/>
</dbReference>
<dbReference type="Proteomes" id="UP000887540">
    <property type="component" value="Unplaced"/>
</dbReference>
<dbReference type="InterPro" id="IPR016187">
    <property type="entry name" value="CTDL_fold"/>
</dbReference>
<dbReference type="AlphaFoldDB" id="A0A914CNZ2"/>
<feature type="domain" description="C-type lectin" evidence="1">
    <location>
        <begin position="1"/>
        <end position="73"/>
    </location>
</feature>